<dbReference type="AlphaFoldDB" id="A0A8E2F4X5"/>
<feature type="binding site" evidence="12">
    <location>
        <position position="212"/>
    </location>
    <ligand>
        <name>Ca(2+)</name>
        <dbReference type="ChEBI" id="CHEBI:29108"/>
    </ligand>
</feature>
<comment type="similarity">
    <text evidence="2 13">Belongs to the FAH family.</text>
</comment>
<evidence type="ECO:0000256" key="7">
    <source>
        <dbReference type="ARBA" id="ARBA00022842"/>
    </source>
</evidence>
<dbReference type="GO" id="GO:0006572">
    <property type="term" value="P:L-tyrosine catabolic process"/>
    <property type="evidence" value="ECO:0007669"/>
    <property type="project" value="UniProtKB-UniRule"/>
</dbReference>
<evidence type="ECO:0000313" key="16">
    <source>
        <dbReference type="EMBL" id="OCL10494.1"/>
    </source>
</evidence>
<name>A0A8E2F4X5_9PEZI</name>
<evidence type="ECO:0000256" key="4">
    <source>
        <dbReference type="ARBA" id="ARBA00022723"/>
    </source>
</evidence>
<dbReference type="InterPro" id="IPR015377">
    <property type="entry name" value="Fumarylacetoacetase_N"/>
</dbReference>
<dbReference type="InterPro" id="IPR036462">
    <property type="entry name" value="Fumarylacetoacetase_N_sf"/>
</dbReference>
<dbReference type="Proteomes" id="UP000250140">
    <property type="component" value="Unassembled WGS sequence"/>
</dbReference>
<keyword evidence="17" id="KW-1185">Reference proteome</keyword>
<evidence type="ECO:0000256" key="10">
    <source>
        <dbReference type="PIRSR" id="PIRSR605959-1"/>
    </source>
</evidence>
<comment type="pathway">
    <text evidence="1 13">Amino-acid degradation; L-phenylalanine degradation; acetoacetate and fumarate from L-phenylalanine: step 6/6.</text>
</comment>
<feature type="binding site" evidence="12">
    <location>
        <position position="246"/>
    </location>
    <ligand>
        <name>Ca(2+)</name>
        <dbReference type="ChEBI" id="CHEBI:29108"/>
    </ligand>
</feature>
<dbReference type="EC" id="3.7.1.2" evidence="3 13"/>
<feature type="active site" description="Proton acceptor" evidence="10">
    <location>
        <position position="143"/>
    </location>
</feature>
<dbReference type="Gene3D" id="3.90.850.10">
    <property type="entry name" value="Fumarylacetoacetase-like, C-terminal domain"/>
    <property type="match status" value="1"/>
</dbReference>
<feature type="binding site" evidence="12">
    <location>
        <position position="266"/>
    </location>
    <ligand>
        <name>Mg(2+)</name>
        <dbReference type="ChEBI" id="CHEBI:18420"/>
    </ligand>
</feature>
<accession>A0A8E2F4X5</accession>
<organism evidence="16 17">
    <name type="scientific">Glonium stellatum</name>
    <dbReference type="NCBI Taxonomy" id="574774"/>
    <lineage>
        <taxon>Eukaryota</taxon>
        <taxon>Fungi</taxon>
        <taxon>Dikarya</taxon>
        <taxon>Ascomycota</taxon>
        <taxon>Pezizomycotina</taxon>
        <taxon>Dothideomycetes</taxon>
        <taxon>Pleosporomycetidae</taxon>
        <taxon>Gloniales</taxon>
        <taxon>Gloniaceae</taxon>
        <taxon>Glonium</taxon>
    </lineage>
</organism>
<gene>
    <name evidence="16" type="ORF">AOQ84DRAFT_353485</name>
</gene>
<evidence type="ECO:0000259" key="15">
    <source>
        <dbReference type="Pfam" id="PF09298"/>
    </source>
</evidence>
<evidence type="ECO:0000256" key="6">
    <source>
        <dbReference type="ARBA" id="ARBA00022837"/>
    </source>
</evidence>
<proteinExistence type="inferred from homology"/>
<feature type="binding site" evidence="12">
    <location>
        <position position="214"/>
    </location>
    <ligand>
        <name>Ca(2+)</name>
        <dbReference type="ChEBI" id="CHEBI:29108"/>
    </ligand>
</feature>
<evidence type="ECO:0000256" key="3">
    <source>
        <dbReference type="ARBA" id="ARBA00012094"/>
    </source>
</evidence>
<dbReference type="GO" id="GO:0046872">
    <property type="term" value="F:metal ion binding"/>
    <property type="evidence" value="ECO:0007669"/>
    <property type="project" value="UniProtKB-UniRule"/>
</dbReference>
<evidence type="ECO:0000256" key="5">
    <source>
        <dbReference type="ARBA" id="ARBA00022801"/>
    </source>
</evidence>
<feature type="binding site" evidence="12">
    <location>
        <position position="270"/>
    </location>
    <ligand>
        <name>Mg(2+)</name>
        <dbReference type="ChEBI" id="CHEBI:18420"/>
    </ligand>
</feature>
<keyword evidence="4 12" id="KW-0479">Metal-binding</keyword>
<protein>
    <recommendedName>
        <fullName evidence="3 13">Fumarylacetoacetase</fullName>
        <ecNumber evidence="3 13">3.7.1.2</ecNumber>
    </recommendedName>
    <alternativeName>
        <fullName evidence="13">Fumarylacetoacetate hydrolase</fullName>
    </alternativeName>
</protein>
<dbReference type="SUPFAM" id="SSF63433">
    <property type="entry name" value="Fumarylacetoacetate hydrolase, FAH, N-terminal domain"/>
    <property type="match status" value="1"/>
</dbReference>
<feature type="domain" description="Fumarylacetoacetase-like C-terminal" evidence="14">
    <location>
        <begin position="137"/>
        <end position="422"/>
    </location>
</feature>
<dbReference type="Pfam" id="PF09298">
    <property type="entry name" value="FAA_hydrolase_N"/>
    <property type="match status" value="1"/>
</dbReference>
<evidence type="ECO:0000256" key="11">
    <source>
        <dbReference type="PIRSR" id="PIRSR605959-2"/>
    </source>
</evidence>
<dbReference type="UniPathway" id="UPA00139">
    <property type="reaction ID" value="UER00341"/>
</dbReference>
<feature type="binding site" evidence="11">
    <location>
        <position position="138"/>
    </location>
    <ligand>
        <name>substrate</name>
    </ligand>
</feature>
<dbReference type="InterPro" id="IPR005959">
    <property type="entry name" value="Fumarylacetoacetase"/>
</dbReference>
<dbReference type="SUPFAM" id="SSF56529">
    <property type="entry name" value="FAH"/>
    <property type="match status" value="1"/>
</dbReference>
<keyword evidence="8 13" id="KW-0828">Tyrosine catabolism</keyword>
<keyword evidence="5 13" id="KW-0378">Hydrolase</keyword>
<evidence type="ECO:0000256" key="8">
    <source>
        <dbReference type="ARBA" id="ARBA00022878"/>
    </source>
</evidence>
<dbReference type="NCBIfam" id="TIGR01266">
    <property type="entry name" value="fum_ac_acetase"/>
    <property type="match status" value="1"/>
</dbReference>
<evidence type="ECO:0000256" key="12">
    <source>
        <dbReference type="PIRSR" id="PIRSR605959-3"/>
    </source>
</evidence>
<comment type="catalytic activity">
    <reaction evidence="13">
        <text>4-fumarylacetoacetate + H2O = acetoacetate + fumarate + H(+)</text>
        <dbReference type="Rhea" id="RHEA:10244"/>
        <dbReference type="ChEBI" id="CHEBI:13705"/>
        <dbReference type="ChEBI" id="CHEBI:15377"/>
        <dbReference type="ChEBI" id="CHEBI:15378"/>
        <dbReference type="ChEBI" id="CHEBI:18034"/>
        <dbReference type="ChEBI" id="CHEBI:29806"/>
        <dbReference type="EC" id="3.7.1.2"/>
    </reaction>
</comment>
<dbReference type="PANTHER" id="PTHR43069:SF2">
    <property type="entry name" value="FUMARYLACETOACETASE"/>
    <property type="match status" value="1"/>
</dbReference>
<dbReference type="Pfam" id="PF01557">
    <property type="entry name" value="FAA_hydrolase"/>
    <property type="match status" value="1"/>
</dbReference>
<dbReference type="Gene3D" id="2.30.30.230">
    <property type="entry name" value="Fumarylacetoacetase, N-terminal domain"/>
    <property type="match status" value="1"/>
</dbReference>
<dbReference type="GO" id="GO:0006559">
    <property type="term" value="P:L-phenylalanine catabolic process"/>
    <property type="evidence" value="ECO:0007669"/>
    <property type="project" value="UniProtKB-UniRule"/>
</dbReference>
<evidence type="ECO:0000256" key="9">
    <source>
        <dbReference type="ARBA" id="ARBA00023232"/>
    </source>
</evidence>
<comment type="cofactor">
    <cofactor evidence="13">
        <name>Mg(2+)</name>
        <dbReference type="ChEBI" id="CHEBI:18420"/>
    </cofactor>
    <cofactor evidence="13">
        <name>Ca(2+)</name>
        <dbReference type="ChEBI" id="CHEBI:29108"/>
    </cofactor>
</comment>
<keyword evidence="6 12" id="KW-0106">Calcium</keyword>
<evidence type="ECO:0000259" key="14">
    <source>
        <dbReference type="Pfam" id="PF01557"/>
    </source>
</evidence>
<feature type="binding site" evidence="11">
    <location>
        <position position="253"/>
    </location>
    <ligand>
        <name>substrate</name>
    </ligand>
</feature>
<dbReference type="PANTHER" id="PTHR43069">
    <property type="entry name" value="FUMARYLACETOACETASE"/>
    <property type="match status" value="1"/>
</dbReference>
<dbReference type="FunFam" id="3.90.850.10:FF:000009">
    <property type="entry name" value="Fumarylacetoacetase"/>
    <property type="match status" value="1"/>
</dbReference>
<sequence>MSTLHSWFSIPRGSHFSLANIPFGIISTASSKIPRVAVAIGDHALDLQVFAANNGFSGLSTIQPHQAVFSQPTLNAFAALGRPVHSVVRKYIQSVFAEDTPYPEVLRTNSSLQKQAIYPLREVQTHLPFKIGDYTDFYAGLNHAYNVGVLFRGPANALQANYKHLPVGYHGRASSVVVSGTPIRRPNGQILENPAAEKKFPSFSPCRKLDIELELGAFVCKANEIGQPVSISEAEESLFGVVLMNDWSARDIQAWEYVPLGPFNAKNFGTTISAWVVLAEALEPFLAKGLENDTELLPYLREKRTENVYDIRLQVDLKTKSGRSTTLSKTSSRNLLWSFPQMLAHHSITGCPMQVGDLLGSGTISGLEPSERGSLLEQNENGKASIKLADGEERKFLEDGDEITITGVCGSDERALVGFGECVGRIEPALKL</sequence>
<keyword evidence="7 12" id="KW-0460">Magnesium</keyword>
<feature type="binding site" evidence="12">
    <location>
        <position position="136"/>
    </location>
    <ligand>
        <name>Ca(2+)</name>
        <dbReference type="ChEBI" id="CHEBI:29108"/>
    </ligand>
</feature>
<dbReference type="EMBL" id="KV749232">
    <property type="protein sequence ID" value="OCL10494.1"/>
    <property type="molecule type" value="Genomic_DNA"/>
</dbReference>
<dbReference type="GO" id="GO:1902000">
    <property type="term" value="P:homogentisate catabolic process"/>
    <property type="evidence" value="ECO:0007669"/>
    <property type="project" value="TreeGrafter"/>
</dbReference>
<feature type="binding site" evidence="11">
    <location>
        <position position="152"/>
    </location>
    <ligand>
        <name>substrate</name>
    </ligand>
</feature>
<evidence type="ECO:0000256" key="2">
    <source>
        <dbReference type="ARBA" id="ARBA00010211"/>
    </source>
</evidence>
<dbReference type="GO" id="GO:0004334">
    <property type="term" value="F:fumarylacetoacetase activity"/>
    <property type="evidence" value="ECO:0007669"/>
    <property type="project" value="UniProtKB-UniRule"/>
</dbReference>
<dbReference type="OrthoDB" id="9971669at2759"/>
<feature type="binding site" evidence="11">
    <location>
        <position position="257"/>
    </location>
    <ligand>
        <name>substrate</name>
    </ligand>
</feature>
<feature type="binding site" evidence="12">
    <location>
        <position position="246"/>
    </location>
    <ligand>
        <name>Mg(2+)</name>
        <dbReference type="ChEBI" id="CHEBI:18420"/>
    </ligand>
</feature>
<reference evidence="16 17" key="1">
    <citation type="journal article" date="2016" name="Nat. Commun.">
        <title>Ectomycorrhizal ecology is imprinted in the genome of the dominant symbiotic fungus Cenococcum geophilum.</title>
        <authorList>
            <consortium name="DOE Joint Genome Institute"/>
            <person name="Peter M."/>
            <person name="Kohler A."/>
            <person name="Ohm R.A."/>
            <person name="Kuo A."/>
            <person name="Krutzmann J."/>
            <person name="Morin E."/>
            <person name="Arend M."/>
            <person name="Barry K.W."/>
            <person name="Binder M."/>
            <person name="Choi C."/>
            <person name="Clum A."/>
            <person name="Copeland A."/>
            <person name="Grisel N."/>
            <person name="Haridas S."/>
            <person name="Kipfer T."/>
            <person name="LaButti K."/>
            <person name="Lindquist E."/>
            <person name="Lipzen A."/>
            <person name="Maire R."/>
            <person name="Meier B."/>
            <person name="Mihaltcheva S."/>
            <person name="Molinier V."/>
            <person name="Murat C."/>
            <person name="Poggeler S."/>
            <person name="Quandt C.A."/>
            <person name="Sperisen C."/>
            <person name="Tritt A."/>
            <person name="Tisserant E."/>
            <person name="Crous P.W."/>
            <person name="Henrissat B."/>
            <person name="Nehls U."/>
            <person name="Egli S."/>
            <person name="Spatafora J.W."/>
            <person name="Grigoriev I.V."/>
            <person name="Martin F.M."/>
        </authorList>
    </citation>
    <scope>NUCLEOTIDE SEQUENCE [LARGE SCALE GENOMIC DNA]</scope>
    <source>
        <strain evidence="16 17">CBS 207.34</strain>
    </source>
</reference>
<dbReference type="InterPro" id="IPR011234">
    <property type="entry name" value="Fumarylacetoacetase-like_C"/>
</dbReference>
<keyword evidence="9 13" id="KW-0585">Phenylalanine catabolism</keyword>
<evidence type="ECO:0000313" key="17">
    <source>
        <dbReference type="Proteomes" id="UP000250140"/>
    </source>
</evidence>
<dbReference type="InterPro" id="IPR036663">
    <property type="entry name" value="Fumarylacetoacetase_C_sf"/>
</dbReference>
<evidence type="ECO:0000256" key="1">
    <source>
        <dbReference type="ARBA" id="ARBA00004782"/>
    </source>
</evidence>
<feature type="domain" description="Fumarylacetoacetase N-terminal" evidence="15">
    <location>
        <begin position="19"/>
        <end position="128"/>
    </location>
</feature>
<evidence type="ECO:0000256" key="13">
    <source>
        <dbReference type="RuleBase" id="RU366008"/>
    </source>
</evidence>
<feature type="binding site" evidence="11">
    <location>
        <position position="363"/>
    </location>
    <ligand>
        <name>substrate</name>
    </ligand>
</feature>